<dbReference type="RefSeq" id="WP_097654252.1">
    <property type="nucleotide sequence ID" value="NZ_LYXE01000127.1"/>
</dbReference>
<dbReference type="Gene3D" id="3.40.50.720">
    <property type="entry name" value="NAD(P)-binding Rossmann-like Domain"/>
    <property type="match status" value="1"/>
</dbReference>
<dbReference type="GO" id="GO:0000166">
    <property type="term" value="F:nucleotide binding"/>
    <property type="evidence" value="ECO:0007669"/>
    <property type="project" value="InterPro"/>
</dbReference>
<dbReference type="InterPro" id="IPR055170">
    <property type="entry name" value="GFO_IDH_MocA-like_dom"/>
</dbReference>
<keyword evidence="6" id="KW-1185">Reference proteome</keyword>
<evidence type="ECO:0000256" key="2">
    <source>
        <dbReference type="ARBA" id="ARBA00023002"/>
    </source>
</evidence>
<dbReference type="PANTHER" id="PTHR22604">
    <property type="entry name" value="OXIDOREDUCTASES"/>
    <property type="match status" value="1"/>
</dbReference>
<comment type="caution">
    <text evidence="5">The sequence shown here is derived from an EMBL/GenBank/DDBJ whole genome shotgun (WGS) entry which is preliminary data.</text>
</comment>
<dbReference type="InterPro" id="IPR036291">
    <property type="entry name" value="NAD(P)-bd_dom_sf"/>
</dbReference>
<dbReference type="Pfam" id="PF22725">
    <property type="entry name" value="GFO_IDH_MocA_C3"/>
    <property type="match status" value="1"/>
</dbReference>
<accession>A0A2H3L5V6</accession>
<evidence type="ECO:0008006" key="7">
    <source>
        <dbReference type="Google" id="ProtNLM"/>
    </source>
</evidence>
<dbReference type="Gene3D" id="3.30.360.10">
    <property type="entry name" value="Dihydrodipicolinate Reductase, domain 2"/>
    <property type="match status" value="1"/>
</dbReference>
<feature type="domain" description="Gfo/Idh/MocA-like oxidoreductase N-terminal" evidence="3">
    <location>
        <begin position="5"/>
        <end position="121"/>
    </location>
</feature>
<dbReference type="PANTHER" id="PTHR22604:SF105">
    <property type="entry name" value="TRANS-1,2-DIHYDROBENZENE-1,2-DIOL DEHYDROGENASE"/>
    <property type="match status" value="1"/>
</dbReference>
<dbReference type="GO" id="GO:0016491">
    <property type="term" value="F:oxidoreductase activity"/>
    <property type="evidence" value="ECO:0007669"/>
    <property type="project" value="UniProtKB-KW"/>
</dbReference>
<evidence type="ECO:0000313" key="6">
    <source>
        <dbReference type="Proteomes" id="UP000220922"/>
    </source>
</evidence>
<evidence type="ECO:0000259" key="4">
    <source>
        <dbReference type="Pfam" id="PF22725"/>
    </source>
</evidence>
<dbReference type="InterPro" id="IPR000683">
    <property type="entry name" value="Gfo/Idh/MocA-like_OxRdtase_N"/>
</dbReference>
<protein>
    <recommendedName>
        <fullName evidence="7">Oxidoreductase</fullName>
    </recommendedName>
</protein>
<comment type="similarity">
    <text evidence="1">Belongs to the Gfo/Idh/MocA family.</text>
</comment>
<keyword evidence="2" id="KW-0560">Oxidoreductase</keyword>
<evidence type="ECO:0000259" key="3">
    <source>
        <dbReference type="Pfam" id="PF01408"/>
    </source>
</evidence>
<sequence length="365" mass="40797">MAKQIRWGILGAGRIARGFAQGLRILPEARLVGIASRTAETARQFTRMHPVERVYASYEEMVRDPSLDVIYVATPHNRHVHDVTLCLEHGKAVLCEKPFTVNARQARQVIELARARRLFCMEAMWMRFIPLIRRVAELAASDQLGDLRMLMADFGVANAYQPQSRFYNPALAGGALLDRGVYPISLAHMLFGKPDEVVGLAGMTREGVDEHSALVLRFPKGRLAVLASSLSSFGSNGAMLSGTHGKIQIHAPFFCPQRMTIERYQPALDPVGSDLTLKHRLVEAVKQNPVLKRVYPAVRSLVRPRSRDVTMRIKGNGYNYEAAEVMRCLRLGLTESPLMTLDETLQIMETMDTVRAAWGLKYPGE</sequence>
<evidence type="ECO:0000313" key="5">
    <source>
        <dbReference type="EMBL" id="PDV97625.1"/>
    </source>
</evidence>
<dbReference type="AlphaFoldDB" id="A0A2H3L5V6"/>
<dbReference type="Pfam" id="PF01408">
    <property type="entry name" value="GFO_IDH_MocA"/>
    <property type="match status" value="1"/>
</dbReference>
<name>A0A2H3L5V6_9CHLR</name>
<organism evidence="5 6">
    <name type="scientific">Candidatus Chloroploca asiatica</name>
    <dbReference type="NCBI Taxonomy" id="1506545"/>
    <lineage>
        <taxon>Bacteria</taxon>
        <taxon>Bacillati</taxon>
        <taxon>Chloroflexota</taxon>
        <taxon>Chloroflexia</taxon>
        <taxon>Chloroflexales</taxon>
        <taxon>Chloroflexineae</taxon>
        <taxon>Oscillochloridaceae</taxon>
        <taxon>Candidatus Chloroploca</taxon>
    </lineage>
</organism>
<dbReference type="InterPro" id="IPR050984">
    <property type="entry name" value="Gfo/Idh/MocA_domain"/>
</dbReference>
<dbReference type="EMBL" id="LYXE01000127">
    <property type="protein sequence ID" value="PDV97625.1"/>
    <property type="molecule type" value="Genomic_DNA"/>
</dbReference>
<dbReference type="OrthoDB" id="9783105at2"/>
<proteinExistence type="inferred from homology"/>
<dbReference type="SUPFAM" id="SSF51735">
    <property type="entry name" value="NAD(P)-binding Rossmann-fold domains"/>
    <property type="match status" value="1"/>
</dbReference>
<gene>
    <name evidence="5" type="ORF">A9Q02_03995</name>
</gene>
<dbReference type="SUPFAM" id="SSF55347">
    <property type="entry name" value="Glyceraldehyde-3-phosphate dehydrogenase-like, C-terminal domain"/>
    <property type="match status" value="1"/>
</dbReference>
<feature type="domain" description="GFO/IDH/MocA-like oxidoreductase" evidence="4">
    <location>
        <begin position="132"/>
        <end position="247"/>
    </location>
</feature>
<dbReference type="Proteomes" id="UP000220922">
    <property type="component" value="Unassembled WGS sequence"/>
</dbReference>
<reference evidence="5 6" key="1">
    <citation type="submission" date="2016-05" db="EMBL/GenBank/DDBJ databases">
        <authorList>
            <person name="Lavstsen T."/>
            <person name="Jespersen J.S."/>
        </authorList>
    </citation>
    <scope>NUCLEOTIDE SEQUENCE [LARGE SCALE GENOMIC DNA]</scope>
    <source>
        <strain evidence="5 6">B7-9</strain>
    </source>
</reference>
<evidence type="ECO:0000256" key="1">
    <source>
        <dbReference type="ARBA" id="ARBA00010928"/>
    </source>
</evidence>